<feature type="transmembrane region" description="Helical" evidence="6">
    <location>
        <begin position="314"/>
        <end position="336"/>
    </location>
</feature>
<dbReference type="AlphaFoldDB" id="A0A075R767"/>
<dbReference type="PANTHER" id="PTHR42718:SF9">
    <property type="entry name" value="MAJOR FACILITATOR SUPERFAMILY MULTIDRUG TRANSPORTER MFSC"/>
    <property type="match status" value="1"/>
</dbReference>
<evidence type="ECO:0000313" key="9">
    <source>
        <dbReference type="Proteomes" id="UP000005850"/>
    </source>
</evidence>
<accession>A0A075R767</accession>
<dbReference type="PRINTS" id="PR01036">
    <property type="entry name" value="TCRTETB"/>
</dbReference>
<keyword evidence="5 6" id="KW-0472">Membrane</keyword>
<evidence type="ECO:0000313" key="8">
    <source>
        <dbReference type="EMBL" id="AIG27048.1"/>
    </source>
</evidence>
<comment type="subcellular location">
    <subcellularLocation>
        <location evidence="1">Cell membrane</location>
        <topology evidence="1">Multi-pass membrane protein</topology>
    </subcellularLocation>
</comment>
<name>A0A075R767_BRELA</name>
<dbReference type="Gene3D" id="1.20.1250.20">
    <property type="entry name" value="MFS general substrate transporter like domains"/>
    <property type="match status" value="1"/>
</dbReference>
<reference evidence="8 9" key="1">
    <citation type="journal article" date="2011" name="J. Bacteriol.">
        <title>Genome sequence of Brevibacillus laterosporus LMG 15441, a pathogen of invertebrates.</title>
        <authorList>
            <person name="Djukic M."/>
            <person name="Poehlein A."/>
            <person name="Thurmer A."/>
            <person name="Daniel R."/>
        </authorList>
    </citation>
    <scope>NUCLEOTIDE SEQUENCE [LARGE SCALE GENOMIC DNA]</scope>
    <source>
        <strain evidence="8 9">LMG 15441</strain>
    </source>
</reference>
<feature type="transmembrane region" description="Helical" evidence="6">
    <location>
        <begin position="221"/>
        <end position="242"/>
    </location>
</feature>
<dbReference type="GO" id="GO:0005886">
    <property type="term" value="C:plasma membrane"/>
    <property type="evidence" value="ECO:0007669"/>
    <property type="project" value="UniProtKB-SubCell"/>
</dbReference>
<evidence type="ECO:0000256" key="2">
    <source>
        <dbReference type="ARBA" id="ARBA00022448"/>
    </source>
</evidence>
<feature type="transmembrane region" description="Helical" evidence="6">
    <location>
        <begin position="481"/>
        <end position="502"/>
    </location>
</feature>
<dbReference type="Pfam" id="PF07690">
    <property type="entry name" value="MFS_1"/>
    <property type="match status" value="1"/>
</dbReference>
<gene>
    <name evidence="8" type="primary">bmr3_3</name>
    <name evidence="8" type="ORF">BRLA_c027290</name>
</gene>
<feature type="transmembrane region" description="Helical" evidence="6">
    <location>
        <begin position="377"/>
        <end position="396"/>
    </location>
</feature>
<evidence type="ECO:0000256" key="1">
    <source>
        <dbReference type="ARBA" id="ARBA00004651"/>
    </source>
</evidence>
<protein>
    <submittedName>
        <fullName evidence="8">Multidrug-efflux transporter 3</fullName>
    </submittedName>
</protein>
<dbReference type="SUPFAM" id="SSF103473">
    <property type="entry name" value="MFS general substrate transporter"/>
    <property type="match status" value="1"/>
</dbReference>
<dbReference type="GO" id="GO:0022857">
    <property type="term" value="F:transmembrane transporter activity"/>
    <property type="evidence" value="ECO:0007669"/>
    <property type="project" value="InterPro"/>
</dbReference>
<dbReference type="InterPro" id="IPR011701">
    <property type="entry name" value="MFS"/>
</dbReference>
<dbReference type="CDD" id="cd17321">
    <property type="entry name" value="MFS_MMR_MDR_like"/>
    <property type="match status" value="1"/>
</dbReference>
<dbReference type="KEGG" id="blr:BRLA_c027290"/>
<feature type="transmembrane region" description="Helical" evidence="6">
    <location>
        <begin position="276"/>
        <end position="293"/>
    </location>
</feature>
<feature type="transmembrane region" description="Helical" evidence="6">
    <location>
        <begin position="134"/>
        <end position="156"/>
    </location>
</feature>
<feature type="transmembrane region" description="Helical" evidence="6">
    <location>
        <begin position="342"/>
        <end position="365"/>
    </location>
</feature>
<evidence type="ECO:0000259" key="7">
    <source>
        <dbReference type="PROSITE" id="PS50850"/>
    </source>
</evidence>
<feature type="transmembrane region" description="Helical" evidence="6">
    <location>
        <begin position="442"/>
        <end position="461"/>
    </location>
</feature>
<keyword evidence="2" id="KW-0813">Transport</keyword>
<keyword evidence="9" id="KW-1185">Reference proteome</keyword>
<feature type="transmembrane region" description="Helical" evidence="6">
    <location>
        <begin position="102"/>
        <end position="122"/>
    </location>
</feature>
<dbReference type="STRING" id="1042163.BRLA_c027290"/>
<evidence type="ECO:0000256" key="5">
    <source>
        <dbReference type="ARBA" id="ARBA00023136"/>
    </source>
</evidence>
<organism evidence="8 9">
    <name type="scientific">Brevibacillus laterosporus LMG 15441</name>
    <dbReference type="NCBI Taxonomy" id="1042163"/>
    <lineage>
        <taxon>Bacteria</taxon>
        <taxon>Bacillati</taxon>
        <taxon>Bacillota</taxon>
        <taxon>Bacilli</taxon>
        <taxon>Bacillales</taxon>
        <taxon>Paenibacillaceae</taxon>
        <taxon>Brevibacillus</taxon>
    </lineage>
</organism>
<feature type="domain" description="Major facilitator superfamily (MFS) profile" evidence="7">
    <location>
        <begin position="68"/>
        <end position="509"/>
    </location>
</feature>
<keyword evidence="3 6" id="KW-0812">Transmembrane</keyword>
<evidence type="ECO:0000256" key="3">
    <source>
        <dbReference type="ARBA" id="ARBA00022692"/>
    </source>
</evidence>
<dbReference type="PANTHER" id="PTHR42718">
    <property type="entry name" value="MAJOR FACILITATOR SUPERFAMILY MULTIDRUG TRANSPORTER MFSC"/>
    <property type="match status" value="1"/>
</dbReference>
<dbReference type="PROSITE" id="PS50850">
    <property type="entry name" value="MFS"/>
    <property type="match status" value="1"/>
</dbReference>
<proteinExistence type="predicted"/>
<dbReference type="Gene3D" id="1.20.1720.10">
    <property type="entry name" value="Multidrug resistance protein D"/>
    <property type="match status" value="1"/>
</dbReference>
<feature type="transmembrane region" description="Helical" evidence="6">
    <location>
        <begin position="194"/>
        <end position="215"/>
    </location>
</feature>
<feature type="transmembrane region" description="Helical" evidence="6">
    <location>
        <begin position="162"/>
        <end position="182"/>
    </location>
</feature>
<feature type="transmembrane region" description="Helical" evidence="6">
    <location>
        <begin position="402"/>
        <end position="422"/>
    </location>
</feature>
<evidence type="ECO:0000256" key="4">
    <source>
        <dbReference type="ARBA" id="ARBA00022989"/>
    </source>
</evidence>
<keyword evidence="4 6" id="KW-1133">Transmembrane helix</keyword>
<evidence type="ECO:0000256" key="6">
    <source>
        <dbReference type="SAM" id="Phobius"/>
    </source>
</evidence>
<dbReference type="EMBL" id="CP007806">
    <property type="protein sequence ID" value="AIG27048.1"/>
    <property type="molecule type" value="Genomic_DNA"/>
</dbReference>
<sequence>MYEVHRNNSGAKHLRGKRINCPVTCAIPLYLGKGHLFVKKDGREIRSNAMADLEADRPSHSFQNVKTILLWLSFLAFFSVFNETVFNVSLPDIAQQYGLQPAYVNWINTSFMIAFAIGSAVYGKISDTYGVKKLLVIGLLIYSGGSLFGILAQAYFPAVLVARAIQGAGASAVPAIFMVIVVKYINAESRGKAFGMIGSMVAFGEGIGPAIGGMISHHFHWSLLFVLPIITLISLPFFIRVLPNEPARKGKVDIFGAALLSIGIVLFTLYATGDNWFYLLFSLVVLLIFSLYIRRAKQPFIEPALFQNRMFVMGVLAGSILLGTVAGFISMVPYMMRDVYHLSTGMIGGGILFPGTLSVIFFGIMGGSLVDKRGNTFVMYLGAFLIVLSFLVISLFVEKSPWITSIMLIMTFGGLSFVKTVISSSVADTLASEEAGAGMGMLNLSCFLSEGIGVAIVGGLLSKHVLDFPILPTLSVPTAFLYSNVSLVLIVAIMLGVAIYTWTYKRKERF</sequence>
<dbReference type="InterPro" id="IPR036259">
    <property type="entry name" value="MFS_trans_sf"/>
</dbReference>
<dbReference type="HOGENOM" id="CLU_000960_3_0_9"/>
<feature type="transmembrane region" description="Helical" evidence="6">
    <location>
        <begin position="68"/>
        <end position="90"/>
    </location>
</feature>
<dbReference type="eggNOG" id="COG2814">
    <property type="taxonomic scope" value="Bacteria"/>
</dbReference>
<dbReference type="InterPro" id="IPR020846">
    <property type="entry name" value="MFS_dom"/>
</dbReference>
<dbReference type="Proteomes" id="UP000005850">
    <property type="component" value="Chromosome"/>
</dbReference>
<feature type="transmembrane region" description="Helical" evidence="6">
    <location>
        <begin position="254"/>
        <end position="270"/>
    </location>
</feature>